<evidence type="ECO:0000256" key="1">
    <source>
        <dbReference type="SAM" id="MobiDB-lite"/>
    </source>
</evidence>
<dbReference type="Proteomes" id="UP000197138">
    <property type="component" value="Unassembled WGS sequence"/>
</dbReference>
<feature type="compositionally biased region" description="Acidic residues" evidence="1">
    <location>
        <begin position="230"/>
        <end position="245"/>
    </location>
</feature>
<feature type="compositionally biased region" description="Basic and acidic residues" evidence="1">
    <location>
        <begin position="519"/>
        <end position="532"/>
    </location>
</feature>
<evidence type="ECO:0000313" key="4">
    <source>
        <dbReference type="Proteomes" id="UP000197138"/>
    </source>
</evidence>
<accession>A0A218W7B9</accession>
<dbReference type="AlphaFoldDB" id="A0A218W7B9"/>
<proteinExistence type="predicted"/>
<feature type="compositionally biased region" description="Polar residues" evidence="1">
    <location>
        <begin position="94"/>
        <end position="104"/>
    </location>
</feature>
<feature type="region of interest" description="Disordered" evidence="1">
    <location>
        <begin position="87"/>
        <end position="145"/>
    </location>
</feature>
<dbReference type="PANTHER" id="PTHR33870:SF16">
    <property type="entry name" value="PROTEIN, PUTATIVE-RELATED"/>
    <property type="match status" value="1"/>
</dbReference>
<feature type="region of interest" description="Disordered" evidence="1">
    <location>
        <begin position="852"/>
        <end position="875"/>
    </location>
</feature>
<keyword evidence="2" id="KW-1133">Transmembrane helix</keyword>
<feature type="region of interest" description="Disordered" evidence="1">
    <location>
        <begin position="448"/>
        <end position="574"/>
    </location>
</feature>
<comment type="caution">
    <text evidence="3">The sequence shown here is derived from an EMBL/GenBank/DDBJ whole genome shotgun (WGS) entry which is preliminary data.</text>
</comment>
<keyword evidence="2" id="KW-0812">Transmembrane</keyword>
<feature type="compositionally biased region" description="Polar residues" evidence="1">
    <location>
        <begin position="598"/>
        <end position="608"/>
    </location>
</feature>
<name>A0A218W7B9_PUNGR</name>
<feature type="region of interest" description="Disordered" evidence="1">
    <location>
        <begin position="598"/>
        <end position="755"/>
    </location>
</feature>
<feature type="compositionally biased region" description="Low complexity" evidence="1">
    <location>
        <begin position="672"/>
        <end position="684"/>
    </location>
</feature>
<dbReference type="PANTHER" id="PTHR33870">
    <property type="entry name" value="CARDIOMYOPATHY-ASSOCIATED PROTEIN"/>
    <property type="match status" value="1"/>
</dbReference>
<gene>
    <name evidence="3" type="ORF">CDL15_Pgr024941</name>
</gene>
<keyword evidence="2" id="KW-0472">Membrane</keyword>
<feature type="compositionally biased region" description="Basic and acidic residues" evidence="1">
    <location>
        <begin position="128"/>
        <end position="143"/>
    </location>
</feature>
<feature type="compositionally biased region" description="Polar residues" evidence="1">
    <location>
        <begin position="647"/>
        <end position="659"/>
    </location>
</feature>
<sequence>MAIEAKDIKLYVCKFLGLSVKFVSSYVQKYPLASGVLLFFFLLYLLFPFVFKLLVYSIPILTCIATGITRYLSSSSAIRKVEHFKGDGKPGQDFQPSNSDSAQEGTPIRRPKKPVISAQMSKRRNFKTRREDLNDRGPVEVKQAELSVPDDNFIIRKSEKKEEIENPIVGQQQVHFQPDQGESSRKAENFLDEPAPVAGDSDPQKLDIGLGDETSNGLGNSGPSASQVEAELEEAEDDDEEDQAQDEGNRVVEWTEDDQKNVMDLGFSELERNRRLENLIAKRRARKLMTALRGQPHLLDLDSNARSSHVPPVQLSKNNPFDILPGGSEEDMMDSQIPGSAPSVLLPARNPFDIPYDPHEEKPNLTTDGFQQEILASSQARDIFCRHESFTLGPSFSADIYQDQGPVGPNLHSWPDGQILREARFSRFRKLAEKGDHDRLVEQILYHRHNSSDCDEQEDKSPKEMPKSLENMQEQNRENGDNADESGNSRDTKSSSYPQNEVLAKPEEGAVKSDSSSTSEEHKEESIPKESDEVQDTLDLGKVDNSPEEPNIPREGSPIANGWSTTNDPFYGSGQSIIEYLDRGMGHSMTYSIASDMQVEVSETSSPRNIPDDIMSPPDVIEEDELKELNETDDNQQDDAADLGISGVNNDLVNSSPSAVSIRDKDEEDSASKISTSSSTTPNSEEVHPNDQVGSNENIYMDKASGERKPGSPDSLDAEIPEVIQFVDNSMPHEVRSSEPEEISSSTGSSTVKIRYNPSAVVQNSHEDKNNCGPIEQHAVDEVKNQIDQDIIPHAGKLEEEDINPFAGLLEETSMTYTTIDSTAQRAEDGEIERETAEGLKGEFKTRAVEERNLSHDNMQCTPTELQSDCQKQES</sequence>
<feature type="compositionally biased region" description="Polar residues" evidence="1">
    <location>
        <begin position="743"/>
        <end position="752"/>
    </location>
</feature>
<protein>
    <submittedName>
        <fullName evidence="3">Uncharacterized protein</fullName>
    </submittedName>
</protein>
<dbReference type="EMBL" id="MTKT01004939">
    <property type="protein sequence ID" value="OWM68754.1"/>
    <property type="molecule type" value="Genomic_DNA"/>
</dbReference>
<feature type="region of interest" description="Disordered" evidence="1">
    <location>
        <begin position="164"/>
        <end position="255"/>
    </location>
</feature>
<feature type="compositionally biased region" description="Polar residues" evidence="1">
    <location>
        <begin position="856"/>
        <end position="875"/>
    </location>
</feature>
<organism evidence="3 4">
    <name type="scientific">Punica granatum</name>
    <name type="common">Pomegranate</name>
    <dbReference type="NCBI Taxonomy" id="22663"/>
    <lineage>
        <taxon>Eukaryota</taxon>
        <taxon>Viridiplantae</taxon>
        <taxon>Streptophyta</taxon>
        <taxon>Embryophyta</taxon>
        <taxon>Tracheophyta</taxon>
        <taxon>Spermatophyta</taxon>
        <taxon>Magnoliopsida</taxon>
        <taxon>eudicotyledons</taxon>
        <taxon>Gunneridae</taxon>
        <taxon>Pentapetalae</taxon>
        <taxon>rosids</taxon>
        <taxon>malvids</taxon>
        <taxon>Myrtales</taxon>
        <taxon>Lythraceae</taxon>
        <taxon>Punica</taxon>
    </lineage>
</organism>
<feature type="compositionally biased region" description="Basic and acidic residues" evidence="1">
    <location>
        <begin position="826"/>
        <end position="841"/>
    </location>
</feature>
<evidence type="ECO:0000256" key="2">
    <source>
        <dbReference type="SAM" id="Phobius"/>
    </source>
</evidence>
<feature type="region of interest" description="Disordered" evidence="1">
    <location>
        <begin position="822"/>
        <end position="841"/>
    </location>
</feature>
<feature type="compositionally biased region" description="Polar residues" evidence="1">
    <location>
        <begin position="213"/>
        <end position="227"/>
    </location>
</feature>
<feature type="compositionally biased region" description="Acidic residues" evidence="1">
    <location>
        <begin position="620"/>
        <end position="641"/>
    </location>
</feature>
<feature type="compositionally biased region" description="Polar residues" evidence="1">
    <location>
        <begin position="562"/>
        <end position="574"/>
    </location>
</feature>
<feature type="transmembrane region" description="Helical" evidence="2">
    <location>
        <begin position="30"/>
        <end position="47"/>
    </location>
</feature>
<reference evidence="4" key="1">
    <citation type="journal article" date="2017" name="Plant J.">
        <title>The pomegranate (Punica granatum L.) genome and the genomics of punicalagin biosynthesis.</title>
        <authorList>
            <person name="Qin G."/>
            <person name="Xu C."/>
            <person name="Ming R."/>
            <person name="Tang H."/>
            <person name="Guyot R."/>
            <person name="Kramer E.M."/>
            <person name="Hu Y."/>
            <person name="Yi X."/>
            <person name="Qi Y."/>
            <person name="Xu X."/>
            <person name="Gao Z."/>
            <person name="Pan H."/>
            <person name="Jian J."/>
            <person name="Tian Y."/>
            <person name="Yue Z."/>
            <person name="Xu Y."/>
        </authorList>
    </citation>
    <scope>NUCLEOTIDE SEQUENCE [LARGE SCALE GENOMIC DNA]</scope>
    <source>
        <strain evidence="4">cv. Dabenzi</strain>
    </source>
</reference>
<evidence type="ECO:0000313" key="3">
    <source>
        <dbReference type="EMBL" id="OWM68754.1"/>
    </source>
</evidence>